<protein>
    <submittedName>
        <fullName evidence="3">Uncharacterized protein</fullName>
    </submittedName>
</protein>
<evidence type="ECO:0000256" key="1">
    <source>
        <dbReference type="SAM" id="Coils"/>
    </source>
</evidence>
<dbReference type="GO" id="GO:0036377">
    <property type="term" value="P:arbuscular mycorrhizal association"/>
    <property type="evidence" value="ECO:0007669"/>
    <property type="project" value="InterPro"/>
</dbReference>
<dbReference type="InterPro" id="IPR040036">
    <property type="entry name" value="CYCLOPS"/>
</dbReference>
<dbReference type="GO" id="GO:0005634">
    <property type="term" value="C:nucleus"/>
    <property type="evidence" value="ECO:0007669"/>
    <property type="project" value="InterPro"/>
</dbReference>
<feature type="coiled-coil region" evidence="1">
    <location>
        <begin position="539"/>
        <end position="601"/>
    </location>
</feature>
<name>A0AAP0MKE0_9ROSI</name>
<dbReference type="PANTHER" id="PTHR36890:SF1">
    <property type="entry name" value="PROTEIN CYCLOPS"/>
    <property type="match status" value="1"/>
</dbReference>
<evidence type="ECO:0000313" key="3">
    <source>
        <dbReference type="EMBL" id="KAK9215111.1"/>
    </source>
</evidence>
<proteinExistence type="predicted"/>
<sequence>MEYKQYLYYEVGSNFPGFGGKIGNMVNDGKKGRLYESSEKNLSLYHSQVVHNHRSTEGERSLVEAESEMYRNNSEELFLKSLMETSIGLPVPTMEMLGFKNLSQGFRTDSEELFKSWLTNGEASSCNHGHSPSSIAHRTRQASRRTSTELASLSSHEHGGLLEKKKSNDILFAQNTVMADEIAGDLRNVVERGMQASNLYLAKAWFHSSQPMTRSRSSELRRRYAAMQTAQTTIGLEAMHNASALGANKLKEEFENPNGFTEFPMNEIPDQMRTFMSPSNSSSSTFNTPQTGNIDNVSSVVSMLKGTLERKKLSNQIEKETFEEFSNGLYRAQEFSIGHGNHIHEMQGTLQELSAGQVKDPGVLQMIQGSFDLDLEGFVNPTNTNQLSTFSREPSQSESSAAAPVVSSGFDTCDGPSNSSQTISICESSRRRVGNGKSSENGSRAKDFRERIIDNLKDDRKREGLVRYGSVTSAGSGIELCLDFTTEKGDPTKKRRVERSRKCYKMVIMGTFYPDYVTWCCRMAEAKERNLTPPIPSDMQSVLKRCENLEKEVRSLKLNLSFMNRKDSEQTKQIEELQKQNEDLTDEKERLLEEIERIISETGKI</sequence>
<feature type="compositionally biased region" description="Low complexity" evidence="2">
    <location>
        <begin position="391"/>
        <end position="408"/>
    </location>
</feature>
<dbReference type="PANTHER" id="PTHR36890">
    <property type="entry name" value="PROTEIN CYCLOPS"/>
    <property type="match status" value="1"/>
</dbReference>
<keyword evidence="4" id="KW-1185">Reference proteome</keyword>
<feature type="region of interest" description="Disordered" evidence="2">
    <location>
        <begin position="125"/>
        <end position="158"/>
    </location>
</feature>
<dbReference type="GO" id="GO:0043565">
    <property type="term" value="F:sequence-specific DNA binding"/>
    <property type="evidence" value="ECO:0007669"/>
    <property type="project" value="InterPro"/>
</dbReference>
<organism evidence="3 4">
    <name type="scientific">Citrus x changshan-huyou</name>
    <dbReference type="NCBI Taxonomy" id="2935761"/>
    <lineage>
        <taxon>Eukaryota</taxon>
        <taxon>Viridiplantae</taxon>
        <taxon>Streptophyta</taxon>
        <taxon>Embryophyta</taxon>
        <taxon>Tracheophyta</taxon>
        <taxon>Spermatophyta</taxon>
        <taxon>Magnoliopsida</taxon>
        <taxon>eudicotyledons</taxon>
        <taxon>Gunneridae</taxon>
        <taxon>Pentapetalae</taxon>
        <taxon>rosids</taxon>
        <taxon>malvids</taxon>
        <taxon>Sapindales</taxon>
        <taxon>Rutaceae</taxon>
        <taxon>Aurantioideae</taxon>
        <taxon>Citrus</taxon>
    </lineage>
</organism>
<gene>
    <name evidence="3" type="ORF">WN944_007114</name>
</gene>
<evidence type="ECO:0000256" key="2">
    <source>
        <dbReference type="SAM" id="MobiDB-lite"/>
    </source>
</evidence>
<feature type="compositionally biased region" description="Polar residues" evidence="2">
    <location>
        <begin position="125"/>
        <end position="136"/>
    </location>
</feature>
<reference evidence="3 4" key="1">
    <citation type="submission" date="2024-05" db="EMBL/GenBank/DDBJ databases">
        <title>Haplotype-resolved chromosome-level genome assembly of Huyou (Citrus changshanensis).</title>
        <authorList>
            <person name="Miao C."/>
            <person name="Chen W."/>
            <person name="Wu Y."/>
            <person name="Wang L."/>
            <person name="Zhao S."/>
            <person name="Grierson D."/>
            <person name="Xu C."/>
            <person name="Chen K."/>
        </authorList>
    </citation>
    <scope>NUCLEOTIDE SEQUENCE [LARGE SCALE GENOMIC DNA]</scope>
    <source>
        <strain evidence="3">01-14</strain>
        <tissue evidence="3">Leaf</tissue>
    </source>
</reference>
<feature type="compositionally biased region" description="Polar residues" evidence="2">
    <location>
        <begin position="144"/>
        <end position="154"/>
    </location>
</feature>
<dbReference type="AlphaFoldDB" id="A0AAP0MKE0"/>
<accession>A0AAP0MKE0</accession>
<keyword evidence="1" id="KW-0175">Coiled coil</keyword>
<dbReference type="EMBL" id="JBCGBO010000003">
    <property type="protein sequence ID" value="KAK9215111.1"/>
    <property type="molecule type" value="Genomic_DNA"/>
</dbReference>
<comment type="caution">
    <text evidence="3">The sequence shown here is derived from an EMBL/GenBank/DDBJ whole genome shotgun (WGS) entry which is preliminary data.</text>
</comment>
<dbReference type="Proteomes" id="UP001428341">
    <property type="component" value="Unassembled WGS sequence"/>
</dbReference>
<evidence type="ECO:0000313" key="4">
    <source>
        <dbReference type="Proteomes" id="UP001428341"/>
    </source>
</evidence>
<feature type="region of interest" description="Disordered" evidence="2">
    <location>
        <begin position="384"/>
        <end position="423"/>
    </location>
</feature>